<feature type="domain" description="PAS" evidence="7">
    <location>
        <begin position="155"/>
        <end position="199"/>
    </location>
</feature>
<protein>
    <submittedName>
        <fullName evidence="8">Response regulator of zinc sigma-54-dependent two-component system</fullName>
    </submittedName>
</protein>
<dbReference type="InterPro" id="IPR035965">
    <property type="entry name" value="PAS-like_dom_sf"/>
</dbReference>
<dbReference type="AlphaFoldDB" id="A0A2L2X8H0"/>
<dbReference type="Gene3D" id="1.10.10.60">
    <property type="entry name" value="Homeodomain-like"/>
    <property type="match status" value="1"/>
</dbReference>
<dbReference type="InterPro" id="IPR027417">
    <property type="entry name" value="P-loop_NTPase"/>
</dbReference>
<dbReference type="InterPro" id="IPR009057">
    <property type="entry name" value="Homeodomain-like_sf"/>
</dbReference>
<dbReference type="CDD" id="cd00009">
    <property type="entry name" value="AAA"/>
    <property type="match status" value="1"/>
</dbReference>
<dbReference type="Gene3D" id="3.30.450.20">
    <property type="entry name" value="PAS domain"/>
    <property type="match status" value="1"/>
</dbReference>
<evidence type="ECO:0000259" key="7">
    <source>
        <dbReference type="PROSITE" id="PS50112"/>
    </source>
</evidence>
<evidence type="ECO:0000313" key="8">
    <source>
        <dbReference type="EMBL" id="GBF31873.1"/>
    </source>
</evidence>
<proteinExistence type="predicted"/>
<dbReference type="SUPFAM" id="SSF55781">
    <property type="entry name" value="GAF domain-like"/>
    <property type="match status" value="1"/>
</dbReference>
<dbReference type="GO" id="GO:0003677">
    <property type="term" value="F:DNA binding"/>
    <property type="evidence" value="ECO:0007669"/>
    <property type="project" value="UniProtKB-KW"/>
</dbReference>
<dbReference type="PROSITE" id="PS50045">
    <property type="entry name" value="SIGMA54_INTERACT_4"/>
    <property type="match status" value="1"/>
</dbReference>
<dbReference type="InterPro" id="IPR000014">
    <property type="entry name" value="PAS"/>
</dbReference>
<dbReference type="NCBIfam" id="TIGR00229">
    <property type="entry name" value="sensory_box"/>
    <property type="match status" value="1"/>
</dbReference>
<evidence type="ECO:0000259" key="6">
    <source>
        <dbReference type="PROSITE" id="PS50045"/>
    </source>
</evidence>
<dbReference type="Gene3D" id="3.30.450.40">
    <property type="match status" value="1"/>
</dbReference>
<reference evidence="9" key="1">
    <citation type="submission" date="2018-02" db="EMBL/GenBank/DDBJ databases">
        <title>Genome sequence of Desulfocucumis palustris strain NAW-5.</title>
        <authorList>
            <person name="Watanabe M."/>
            <person name="Kojima H."/>
            <person name="Fukui M."/>
        </authorList>
    </citation>
    <scope>NUCLEOTIDE SEQUENCE [LARGE SCALE GENOMIC DNA]</scope>
    <source>
        <strain evidence="9">NAW-5</strain>
    </source>
</reference>
<dbReference type="SUPFAM" id="SSF52540">
    <property type="entry name" value="P-loop containing nucleoside triphosphate hydrolases"/>
    <property type="match status" value="1"/>
</dbReference>
<dbReference type="InterPro" id="IPR003593">
    <property type="entry name" value="AAA+_ATPase"/>
</dbReference>
<dbReference type="GO" id="GO:0005524">
    <property type="term" value="F:ATP binding"/>
    <property type="evidence" value="ECO:0007669"/>
    <property type="project" value="UniProtKB-KW"/>
</dbReference>
<dbReference type="InterPro" id="IPR002078">
    <property type="entry name" value="Sigma_54_int"/>
</dbReference>
<accession>A0A2L2X8H0</accession>
<feature type="domain" description="Sigma-54 factor interaction" evidence="6">
    <location>
        <begin position="282"/>
        <end position="512"/>
    </location>
</feature>
<dbReference type="Pfam" id="PF25601">
    <property type="entry name" value="AAA_lid_14"/>
    <property type="match status" value="1"/>
</dbReference>
<dbReference type="InterPro" id="IPR025662">
    <property type="entry name" value="Sigma_54_int_dom_ATP-bd_1"/>
</dbReference>
<keyword evidence="1" id="KW-0547">Nucleotide-binding</keyword>
<comment type="caution">
    <text evidence="8">The sequence shown here is derived from an EMBL/GenBank/DDBJ whole genome shotgun (WGS) entry which is preliminary data.</text>
</comment>
<evidence type="ECO:0000256" key="2">
    <source>
        <dbReference type="ARBA" id="ARBA00022840"/>
    </source>
</evidence>
<dbReference type="PANTHER" id="PTHR32071:SF57">
    <property type="entry name" value="C4-DICARBOXYLATE TRANSPORT TRANSCRIPTIONAL REGULATORY PROTEIN DCTD"/>
    <property type="match status" value="1"/>
</dbReference>
<dbReference type="PROSITE" id="PS00676">
    <property type="entry name" value="SIGMA54_INTERACT_2"/>
    <property type="match status" value="1"/>
</dbReference>
<dbReference type="SMART" id="SM00382">
    <property type="entry name" value="AAA"/>
    <property type="match status" value="1"/>
</dbReference>
<dbReference type="OrthoDB" id="9803970at2"/>
<dbReference type="PROSITE" id="PS50112">
    <property type="entry name" value="PAS"/>
    <property type="match status" value="1"/>
</dbReference>
<keyword evidence="3" id="KW-0805">Transcription regulation</keyword>
<dbReference type="PANTHER" id="PTHR32071">
    <property type="entry name" value="TRANSCRIPTIONAL REGULATORY PROTEIN"/>
    <property type="match status" value="1"/>
</dbReference>
<dbReference type="FunFam" id="3.40.50.300:FF:000006">
    <property type="entry name" value="DNA-binding transcriptional regulator NtrC"/>
    <property type="match status" value="1"/>
</dbReference>
<dbReference type="PROSITE" id="PS00675">
    <property type="entry name" value="SIGMA54_INTERACT_1"/>
    <property type="match status" value="1"/>
</dbReference>
<evidence type="ECO:0000256" key="3">
    <source>
        <dbReference type="ARBA" id="ARBA00023015"/>
    </source>
</evidence>
<dbReference type="RefSeq" id="WP_104370479.1">
    <property type="nucleotide sequence ID" value="NZ_BFAV01000003.1"/>
</dbReference>
<dbReference type="InterPro" id="IPR029016">
    <property type="entry name" value="GAF-like_dom_sf"/>
</dbReference>
<keyword evidence="5" id="KW-0804">Transcription</keyword>
<keyword evidence="4" id="KW-0238">DNA-binding</keyword>
<dbReference type="Proteomes" id="UP000239549">
    <property type="component" value="Unassembled WGS sequence"/>
</dbReference>
<keyword evidence="9" id="KW-1185">Reference proteome</keyword>
<organism evidence="8 9">
    <name type="scientific">Desulfocucumis palustris</name>
    <dbReference type="NCBI Taxonomy" id="1898651"/>
    <lineage>
        <taxon>Bacteria</taxon>
        <taxon>Bacillati</taxon>
        <taxon>Bacillota</taxon>
        <taxon>Clostridia</taxon>
        <taxon>Eubacteriales</taxon>
        <taxon>Desulfocucumaceae</taxon>
        <taxon>Desulfocucumis</taxon>
    </lineage>
</organism>
<evidence type="ECO:0000313" key="9">
    <source>
        <dbReference type="Proteomes" id="UP000239549"/>
    </source>
</evidence>
<dbReference type="SUPFAM" id="SSF46689">
    <property type="entry name" value="Homeodomain-like"/>
    <property type="match status" value="1"/>
</dbReference>
<dbReference type="PROSITE" id="PS00688">
    <property type="entry name" value="SIGMA54_INTERACT_3"/>
    <property type="match status" value="1"/>
</dbReference>
<dbReference type="InterPro" id="IPR058031">
    <property type="entry name" value="AAA_lid_NorR"/>
</dbReference>
<dbReference type="SUPFAM" id="SSF55785">
    <property type="entry name" value="PYP-like sensor domain (PAS domain)"/>
    <property type="match status" value="1"/>
</dbReference>
<dbReference type="EMBL" id="BFAV01000003">
    <property type="protein sequence ID" value="GBF31873.1"/>
    <property type="molecule type" value="Genomic_DNA"/>
</dbReference>
<dbReference type="Pfam" id="PF00158">
    <property type="entry name" value="Sigma54_activat"/>
    <property type="match status" value="1"/>
</dbReference>
<gene>
    <name evidence="8" type="ORF">DCCM_0057</name>
</gene>
<dbReference type="Gene3D" id="1.10.8.60">
    <property type="match status" value="1"/>
</dbReference>
<sequence>MTALQIISDTAQQVADAISAALGVETEIVDRQFNIVAGTGKYRQLVGSKDYEAVYPDSPFLYGRVLRTGESFIIEDTRENELYGPYTMGEMGEICCPIIMEDSIIGVIALVAFSQEQKENMLTKRNVLQHFLQHMAFLLANTVAAKEAFIKLNINTNLFKTMIESFTSGVISFNAGGRVTHFNSKAEEVIGIKPDLLQGMPIDRFWPNSPVKKVLKTGAGYNNNEEFYQGAGENLHLLVSARPIIIDKKPAGAVVMFSKMAEARSLAYRLTDTQHELHFSHIKGESRIITNLKEKALQVARSSSSILVTGESGTGKELFARAIHCASPRRDKPLVIVNCGAIPETLLESELFGYEEGAFTGARKGGRPGKFELADGGTIFLDEIGDLPLHLQVKLLHVLQRRQVERVGGTKNIDVDVRIIAATNRNLEEMCVSGEFREDLYYRLNVIPLVIPPLRDRREDIPELMDHFLQKYNTLLQKQIAGYREETLKVFMAYHWPGNVRELENSIEYAVNMENQPLVGMESLPARIVGNNCPAAHRPNYNLAAITGETEKKIISELLEKVSTGMVDPQSLPDLLGISRATFYRKLKTYGLAMPKGYRYSPETA</sequence>
<evidence type="ECO:0000256" key="4">
    <source>
        <dbReference type="ARBA" id="ARBA00023125"/>
    </source>
</evidence>
<evidence type="ECO:0000256" key="5">
    <source>
        <dbReference type="ARBA" id="ARBA00023163"/>
    </source>
</evidence>
<dbReference type="InterPro" id="IPR025944">
    <property type="entry name" value="Sigma_54_int_dom_CS"/>
</dbReference>
<evidence type="ECO:0000256" key="1">
    <source>
        <dbReference type="ARBA" id="ARBA00022741"/>
    </source>
</evidence>
<dbReference type="InterPro" id="IPR025943">
    <property type="entry name" value="Sigma_54_int_dom_ATP-bd_2"/>
</dbReference>
<name>A0A2L2X8H0_9FIRM</name>
<dbReference type="Pfam" id="PF13188">
    <property type="entry name" value="PAS_8"/>
    <property type="match status" value="1"/>
</dbReference>
<dbReference type="CDD" id="cd00130">
    <property type="entry name" value="PAS"/>
    <property type="match status" value="1"/>
</dbReference>
<dbReference type="GO" id="GO:0006355">
    <property type="term" value="P:regulation of DNA-templated transcription"/>
    <property type="evidence" value="ECO:0007669"/>
    <property type="project" value="InterPro"/>
</dbReference>
<dbReference type="Gene3D" id="3.40.50.300">
    <property type="entry name" value="P-loop containing nucleotide triphosphate hydrolases"/>
    <property type="match status" value="1"/>
</dbReference>
<keyword evidence="2" id="KW-0067">ATP-binding</keyword>